<feature type="region of interest" description="Disordered" evidence="1">
    <location>
        <begin position="39"/>
        <end position="67"/>
    </location>
</feature>
<gene>
    <name evidence="2" type="ORF">UV8b_02687</name>
</gene>
<name>A0A8E5HN32_USTVR</name>
<dbReference type="RefSeq" id="XP_042996119.1">
    <property type="nucleotide sequence ID" value="XM_043140185.1"/>
</dbReference>
<evidence type="ECO:0000313" key="2">
    <source>
        <dbReference type="EMBL" id="QUC18446.1"/>
    </source>
</evidence>
<accession>A0A8E5HN32</accession>
<evidence type="ECO:0000256" key="1">
    <source>
        <dbReference type="SAM" id="MobiDB-lite"/>
    </source>
</evidence>
<protein>
    <submittedName>
        <fullName evidence="2">Uncharacterized protein</fullName>
    </submittedName>
</protein>
<dbReference type="KEGG" id="uvi:66063465"/>
<sequence>MMLRFARAKESLGWDAHSPAYATIPDAFYAHDRLIKGRQTPATPALGREDRTRVQKRSSAQSRAPASVILADTKPSGILYGKKGTTEDAQQAQPFGGVGKQDYPRSLLA</sequence>
<dbReference type="GeneID" id="66063465"/>
<feature type="region of interest" description="Disordered" evidence="1">
    <location>
        <begin position="79"/>
        <end position="109"/>
    </location>
</feature>
<organism evidence="2 3">
    <name type="scientific">Ustilaginoidea virens</name>
    <name type="common">Rice false smut fungus</name>
    <name type="synonym">Villosiclava virens</name>
    <dbReference type="NCBI Taxonomy" id="1159556"/>
    <lineage>
        <taxon>Eukaryota</taxon>
        <taxon>Fungi</taxon>
        <taxon>Dikarya</taxon>
        <taxon>Ascomycota</taxon>
        <taxon>Pezizomycotina</taxon>
        <taxon>Sordariomycetes</taxon>
        <taxon>Hypocreomycetidae</taxon>
        <taxon>Hypocreales</taxon>
        <taxon>Clavicipitaceae</taxon>
        <taxon>Ustilaginoidea</taxon>
    </lineage>
</organism>
<dbReference type="Proteomes" id="UP000027002">
    <property type="component" value="Chromosome 2"/>
</dbReference>
<evidence type="ECO:0000313" key="3">
    <source>
        <dbReference type="Proteomes" id="UP000027002"/>
    </source>
</evidence>
<dbReference type="EMBL" id="CP072754">
    <property type="protein sequence ID" value="QUC18446.1"/>
    <property type="molecule type" value="Genomic_DNA"/>
</dbReference>
<dbReference type="AlphaFoldDB" id="A0A8E5HN32"/>
<reference evidence="2" key="1">
    <citation type="submission" date="2020-03" db="EMBL/GenBank/DDBJ databases">
        <title>A mixture of massive structural variations and highly conserved coding sequences in Ustilaginoidea virens genome.</title>
        <authorList>
            <person name="Zhang K."/>
            <person name="Zhao Z."/>
            <person name="Zhang Z."/>
            <person name="Li Y."/>
            <person name="Hsiang T."/>
            <person name="Sun W."/>
        </authorList>
    </citation>
    <scope>NUCLEOTIDE SEQUENCE</scope>
    <source>
        <strain evidence="2">UV-8b</strain>
    </source>
</reference>
<keyword evidence="3" id="KW-1185">Reference proteome</keyword>
<proteinExistence type="predicted"/>